<keyword evidence="6" id="KW-0067">ATP-binding</keyword>
<evidence type="ECO:0000256" key="2">
    <source>
        <dbReference type="ARBA" id="ARBA00022679"/>
    </source>
</evidence>
<dbReference type="RefSeq" id="WP_107822425.1">
    <property type="nucleotide sequence ID" value="NZ_OY782574.1"/>
</dbReference>
<dbReference type="InterPro" id="IPR041633">
    <property type="entry name" value="Polbeta"/>
</dbReference>
<keyword evidence="10" id="KW-1185">Reference proteome</keyword>
<evidence type="ECO:0000256" key="1">
    <source>
        <dbReference type="ARBA" id="ARBA00001946"/>
    </source>
</evidence>
<comment type="cofactor">
    <cofactor evidence="1">
        <name>Mg(2+)</name>
        <dbReference type="ChEBI" id="CHEBI:18420"/>
    </cofactor>
</comment>
<evidence type="ECO:0000256" key="6">
    <source>
        <dbReference type="ARBA" id="ARBA00022840"/>
    </source>
</evidence>
<dbReference type="PANTHER" id="PTHR33571:SF14">
    <property type="entry name" value="PROTEIN ADENYLYLTRANSFERASE MJ0435-RELATED"/>
    <property type="match status" value="1"/>
</dbReference>
<proteinExistence type="predicted"/>
<evidence type="ECO:0000256" key="5">
    <source>
        <dbReference type="ARBA" id="ARBA00022741"/>
    </source>
</evidence>
<keyword evidence="4" id="KW-0479">Metal-binding</keyword>
<evidence type="ECO:0000313" key="10">
    <source>
        <dbReference type="Proteomes" id="UP000243525"/>
    </source>
</evidence>
<dbReference type="InterPro" id="IPR043519">
    <property type="entry name" value="NT_sf"/>
</dbReference>
<keyword evidence="5" id="KW-0547">Nucleotide-binding</keyword>
<evidence type="ECO:0000259" key="8">
    <source>
        <dbReference type="Pfam" id="PF18765"/>
    </source>
</evidence>
<dbReference type="AlphaFoldDB" id="A0A2T5C0W9"/>
<dbReference type="OrthoDB" id="9809668at2"/>
<dbReference type="Proteomes" id="UP000243525">
    <property type="component" value="Unassembled WGS sequence"/>
</dbReference>
<dbReference type="Pfam" id="PF18765">
    <property type="entry name" value="Polbeta"/>
    <property type="match status" value="1"/>
</dbReference>
<dbReference type="GO" id="GO:0016779">
    <property type="term" value="F:nucleotidyltransferase activity"/>
    <property type="evidence" value="ECO:0007669"/>
    <property type="project" value="UniProtKB-KW"/>
</dbReference>
<dbReference type="InterPro" id="IPR052038">
    <property type="entry name" value="Type-VII_TA_antitoxin"/>
</dbReference>
<dbReference type="CDD" id="cd05403">
    <property type="entry name" value="NT_KNTase_like"/>
    <property type="match status" value="1"/>
</dbReference>
<gene>
    <name evidence="9" type="ORF">C8N47_10910</name>
</gene>
<dbReference type="PANTHER" id="PTHR33571">
    <property type="entry name" value="SSL8005 PROTEIN"/>
    <property type="match status" value="1"/>
</dbReference>
<keyword evidence="3" id="KW-0548">Nucleotidyltransferase</keyword>
<evidence type="ECO:0000256" key="4">
    <source>
        <dbReference type="ARBA" id="ARBA00022723"/>
    </source>
</evidence>
<evidence type="ECO:0000256" key="7">
    <source>
        <dbReference type="ARBA" id="ARBA00022842"/>
    </source>
</evidence>
<organism evidence="9 10">
    <name type="scientific">Mangrovibacterium marinum</name>
    <dbReference type="NCBI Taxonomy" id="1639118"/>
    <lineage>
        <taxon>Bacteria</taxon>
        <taxon>Pseudomonadati</taxon>
        <taxon>Bacteroidota</taxon>
        <taxon>Bacteroidia</taxon>
        <taxon>Marinilabiliales</taxon>
        <taxon>Prolixibacteraceae</taxon>
        <taxon>Mangrovibacterium</taxon>
    </lineage>
</organism>
<dbReference type="Gene3D" id="3.30.460.10">
    <property type="entry name" value="Beta Polymerase, domain 2"/>
    <property type="match status" value="1"/>
</dbReference>
<evidence type="ECO:0000313" key="9">
    <source>
        <dbReference type="EMBL" id="PTN08276.1"/>
    </source>
</evidence>
<dbReference type="EMBL" id="QAAD01000009">
    <property type="protein sequence ID" value="PTN08276.1"/>
    <property type="molecule type" value="Genomic_DNA"/>
</dbReference>
<sequence>MNSKQEYINLLSNFKTQRGFLYGINRMGIFGSVARGEQTEKSDIDIYYEGEPLSLFKIVELKNELEKLLHCTVDVVRLREKMNRILKKRIQQEGIYV</sequence>
<comment type="caution">
    <text evidence="9">The sequence shown here is derived from an EMBL/GenBank/DDBJ whole genome shotgun (WGS) entry which is preliminary data.</text>
</comment>
<reference evidence="9 10" key="1">
    <citation type="submission" date="2018-04" db="EMBL/GenBank/DDBJ databases">
        <title>Genomic Encyclopedia of Archaeal and Bacterial Type Strains, Phase II (KMG-II): from individual species to whole genera.</title>
        <authorList>
            <person name="Goeker M."/>
        </authorList>
    </citation>
    <scope>NUCLEOTIDE SEQUENCE [LARGE SCALE GENOMIC DNA]</scope>
    <source>
        <strain evidence="9 10">DSM 28823</strain>
    </source>
</reference>
<accession>A0A2T5C0W9</accession>
<feature type="domain" description="Polymerase beta nucleotidyltransferase" evidence="8">
    <location>
        <begin position="24"/>
        <end position="96"/>
    </location>
</feature>
<dbReference type="GO" id="GO:0005524">
    <property type="term" value="F:ATP binding"/>
    <property type="evidence" value="ECO:0007669"/>
    <property type="project" value="UniProtKB-KW"/>
</dbReference>
<protein>
    <recommendedName>
        <fullName evidence="8">Polymerase beta nucleotidyltransferase domain-containing protein</fullName>
    </recommendedName>
</protein>
<dbReference type="GO" id="GO:0046872">
    <property type="term" value="F:metal ion binding"/>
    <property type="evidence" value="ECO:0007669"/>
    <property type="project" value="UniProtKB-KW"/>
</dbReference>
<dbReference type="SUPFAM" id="SSF81301">
    <property type="entry name" value="Nucleotidyltransferase"/>
    <property type="match status" value="1"/>
</dbReference>
<name>A0A2T5C0W9_9BACT</name>
<evidence type="ECO:0000256" key="3">
    <source>
        <dbReference type="ARBA" id="ARBA00022695"/>
    </source>
</evidence>
<keyword evidence="7" id="KW-0460">Magnesium</keyword>
<keyword evidence="2" id="KW-0808">Transferase</keyword>